<feature type="compositionally biased region" description="Acidic residues" evidence="1">
    <location>
        <begin position="1"/>
        <end position="11"/>
    </location>
</feature>
<protein>
    <submittedName>
        <fullName evidence="2">Uncharacterized protein</fullName>
    </submittedName>
</protein>
<keyword evidence="3" id="KW-1185">Reference proteome</keyword>
<feature type="compositionally biased region" description="Gly residues" evidence="1">
    <location>
        <begin position="157"/>
        <end position="194"/>
    </location>
</feature>
<evidence type="ECO:0000313" key="2">
    <source>
        <dbReference type="EMBL" id="KIY97681.1"/>
    </source>
</evidence>
<feature type="region of interest" description="Disordered" evidence="1">
    <location>
        <begin position="143"/>
        <end position="197"/>
    </location>
</feature>
<dbReference type="OrthoDB" id="10655867at2759"/>
<dbReference type="KEGG" id="mng:MNEG_10282"/>
<dbReference type="EMBL" id="KK102473">
    <property type="protein sequence ID" value="KIY97681.1"/>
    <property type="molecule type" value="Genomic_DNA"/>
</dbReference>
<reference evidence="2 3" key="1">
    <citation type="journal article" date="2013" name="BMC Genomics">
        <title>Reconstruction of the lipid metabolism for the microalga Monoraphidium neglectum from its genome sequence reveals characteristics suitable for biofuel production.</title>
        <authorList>
            <person name="Bogen C."/>
            <person name="Al-Dilaimi A."/>
            <person name="Albersmeier A."/>
            <person name="Wichmann J."/>
            <person name="Grundmann M."/>
            <person name="Rupp O."/>
            <person name="Lauersen K.J."/>
            <person name="Blifernez-Klassen O."/>
            <person name="Kalinowski J."/>
            <person name="Goesmann A."/>
            <person name="Mussgnug J.H."/>
            <person name="Kruse O."/>
        </authorList>
    </citation>
    <scope>NUCLEOTIDE SEQUENCE [LARGE SCALE GENOMIC DNA]</scope>
    <source>
        <strain evidence="2 3">SAG 48.87</strain>
    </source>
</reference>
<dbReference type="RefSeq" id="XP_013896701.1">
    <property type="nucleotide sequence ID" value="XM_014041247.1"/>
</dbReference>
<dbReference type="Proteomes" id="UP000054498">
    <property type="component" value="Unassembled WGS sequence"/>
</dbReference>
<evidence type="ECO:0000313" key="3">
    <source>
        <dbReference type="Proteomes" id="UP000054498"/>
    </source>
</evidence>
<dbReference type="AlphaFoldDB" id="A0A0D2M9N4"/>
<dbReference type="GeneID" id="25727429"/>
<organism evidence="2 3">
    <name type="scientific">Monoraphidium neglectum</name>
    <dbReference type="NCBI Taxonomy" id="145388"/>
    <lineage>
        <taxon>Eukaryota</taxon>
        <taxon>Viridiplantae</taxon>
        <taxon>Chlorophyta</taxon>
        <taxon>core chlorophytes</taxon>
        <taxon>Chlorophyceae</taxon>
        <taxon>CS clade</taxon>
        <taxon>Sphaeropleales</taxon>
        <taxon>Selenastraceae</taxon>
        <taxon>Monoraphidium</taxon>
    </lineage>
</organism>
<name>A0A0D2M9N4_9CHLO</name>
<gene>
    <name evidence="2" type="ORF">MNEG_10282</name>
</gene>
<feature type="region of interest" description="Disordered" evidence="1">
    <location>
        <begin position="215"/>
        <end position="252"/>
    </location>
</feature>
<accession>A0A0D2M9N4</accession>
<proteinExistence type="predicted"/>
<evidence type="ECO:0000256" key="1">
    <source>
        <dbReference type="SAM" id="MobiDB-lite"/>
    </source>
</evidence>
<sequence>MTSSPLDDDDGPISAAAAPLPDLDGGALMQFLSSTLQDLEAAQGGTDDEARGLLAQLGAAMQRQSAAAVGAVGHRGALRDAQPQGPAAAMAVAVPQTDLEIAYHIDSLAEQLAAVETQFAGLEGGARELLAAGTAVWMGGGGSGGSDGSGLNSSSSGGSGGGSGGSAGGPNSGSGDGSGFGSGLAGSSGSGEDAGSGVAAGLVLPAVSEGDELRAGGVAGASRPGLDAVAGEDVGEERGGTSTDGQAAAGEE</sequence>
<feature type="region of interest" description="Disordered" evidence="1">
    <location>
        <begin position="1"/>
        <end position="22"/>
    </location>
</feature>